<evidence type="ECO:0000313" key="2">
    <source>
        <dbReference type="Proteomes" id="UP000008177"/>
    </source>
</evidence>
<proteinExistence type="predicted"/>
<dbReference type="HOGENOM" id="CLU_3350967_0_0_1"/>
<dbReference type="EMBL" id="FQ790293">
    <property type="protein sequence ID" value="CCD48606.1"/>
    <property type="molecule type" value="Genomic_DNA"/>
</dbReference>
<dbReference type="InParanoid" id="G2Y7K4"/>
<accession>G2Y7K4</accession>
<sequence length="37" mass="4115">MTSAVRYEHSIMGQGKELGLFGLNAGIWTMGRIMDRS</sequence>
<evidence type="ECO:0000313" key="1">
    <source>
        <dbReference type="EMBL" id="CCD48606.1"/>
    </source>
</evidence>
<gene>
    <name evidence="1" type="ORF">BofuT4_uP109900.1</name>
</gene>
<organism evidence="1 2">
    <name type="scientific">Botryotinia fuckeliana (strain T4)</name>
    <name type="common">Noble rot fungus</name>
    <name type="synonym">Botrytis cinerea</name>
    <dbReference type="NCBI Taxonomy" id="999810"/>
    <lineage>
        <taxon>Eukaryota</taxon>
        <taxon>Fungi</taxon>
        <taxon>Dikarya</taxon>
        <taxon>Ascomycota</taxon>
        <taxon>Pezizomycotina</taxon>
        <taxon>Leotiomycetes</taxon>
        <taxon>Helotiales</taxon>
        <taxon>Sclerotiniaceae</taxon>
        <taxon>Botrytis</taxon>
    </lineage>
</organism>
<dbReference type="AlphaFoldDB" id="G2Y7K4"/>
<protein>
    <submittedName>
        <fullName evidence="1">Uncharacterized protein</fullName>
    </submittedName>
</protein>
<reference evidence="2" key="1">
    <citation type="journal article" date="2011" name="PLoS Genet.">
        <title>Genomic analysis of the necrotrophic fungal pathogens Sclerotinia sclerotiorum and Botrytis cinerea.</title>
        <authorList>
            <person name="Amselem J."/>
            <person name="Cuomo C.A."/>
            <person name="van Kan J.A."/>
            <person name="Viaud M."/>
            <person name="Benito E.P."/>
            <person name="Couloux A."/>
            <person name="Coutinho P.M."/>
            <person name="de Vries R.P."/>
            <person name="Dyer P.S."/>
            <person name="Fillinger S."/>
            <person name="Fournier E."/>
            <person name="Gout L."/>
            <person name="Hahn M."/>
            <person name="Kohn L."/>
            <person name="Lapalu N."/>
            <person name="Plummer K.M."/>
            <person name="Pradier J.M."/>
            <person name="Quevillon E."/>
            <person name="Sharon A."/>
            <person name="Simon A."/>
            <person name="ten Have A."/>
            <person name="Tudzynski B."/>
            <person name="Tudzynski P."/>
            <person name="Wincker P."/>
            <person name="Andrew M."/>
            <person name="Anthouard V."/>
            <person name="Beever R.E."/>
            <person name="Beffa R."/>
            <person name="Benoit I."/>
            <person name="Bouzid O."/>
            <person name="Brault B."/>
            <person name="Chen Z."/>
            <person name="Choquer M."/>
            <person name="Collemare J."/>
            <person name="Cotton P."/>
            <person name="Danchin E.G."/>
            <person name="Da Silva C."/>
            <person name="Gautier A."/>
            <person name="Giraud C."/>
            <person name="Giraud T."/>
            <person name="Gonzalez C."/>
            <person name="Grossetete S."/>
            <person name="Guldener U."/>
            <person name="Henrissat B."/>
            <person name="Howlett B.J."/>
            <person name="Kodira C."/>
            <person name="Kretschmer M."/>
            <person name="Lappartient A."/>
            <person name="Leroch M."/>
            <person name="Levis C."/>
            <person name="Mauceli E."/>
            <person name="Neuveglise C."/>
            <person name="Oeser B."/>
            <person name="Pearson M."/>
            <person name="Poulain J."/>
            <person name="Poussereau N."/>
            <person name="Quesneville H."/>
            <person name="Rascle C."/>
            <person name="Schumacher J."/>
            <person name="Segurens B."/>
            <person name="Sexton A."/>
            <person name="Silva E."/>
            <person name="Sirven C."/>
            <person name="Soanes D.M."/>
            <person name="Talbot N.J."/>
            <person name="Templeton M."/>
            <person name="Yandava C."/>
            <person name="Yarden O."/>
            <person name="Zeng Q."/>
            <person name="Rollins J.A."/>
            <person name="Lebrun M.H."/>
            <person name="Dickman M."/>
        </authorList>
    </citation>
    <scope>NUCLEOTIDE SEQUENCE [LARGE SCALE GENOMIC DNA]</scope>
    <source>
        <strain evidence="2">T4</strain>
    </source>
</reference>
<name>G2Y7K4_BOTF4</name>
<dbReference type="Proteomes" id="UP000008177">
    <property type="component" value="Unplaced contigs"/>
</dbReference>